<feature type="non-terminal residue" evidence="2">
    <location>
        <position position="1021"/>
    </location>
</feature>
<organism evidence="2 3">
    <name type="scientific">Moraxella pluranimalium</name>
    <dbReference type="NCBI Taxonomy" id="470453"/>
    <lineage>
        <taxon>Bacteria</taxon>
        <taxon>Pseudomonadati</taxon>
        <taxon>Pseudomonadota</taxon>
        <taxon>Gammaproteobacteria</taxon>
        <taxon>Moraxellales</taxon>
        <taxon>Moraxellaceae</taxon>
        <taxon>Moraxella</taxon>
    </lineage>
</organism>
<comment type="caution">
    <text evidence="2">The sequence shown here is derived from an EMBL/GenBank/DDBJ whole genome shotgun (WGS) entry which is preliminary data.</text>
</comment>
<feature type="region of interest" description="Disordered" evidence="1">
    <location>
        <begin position="416"/>
        <end position="478"/>
    </location>
</feature>
<name>A0A1T0CD54_9GAMM</name>
<evidence type="ECO:0000256" key="1">
    <source>
        <dbReference type="SAM" id="MobiDB-lite"/>
    </source>
</evidence>
<feature type="region of interest" description="Disordered" evidence="1">
    <location>
        <begin position="150"/>
        <end position="169"/>
    </location>
</feature>
<feature type="compositionally biased region" description="Low complexity" evidence="1">
    <location>
        <begin position="448"/>
        <end position="469"/>
    </location>
</feature>
<evidence type="ECO:0000313" key="2">
    <source>
        <dbReference type="EMBL" id="OOS20278.1"/>
    </source>
</evidence>
<accession>A0A1T0CD54</accession>
<keyword evidence="3" id="KW-1185">Reference proteome</keyword>
<dbReference type="EMBL" id="MUYU01000041">
    <property type="protein sequence ID" value="OOS20278.1"/>
    <property type="molecule type" value="Genomic_DNA"/>
</dbReference>
<evidence type="ECO:0000313" key="3">
    <source>
        <dbReference type="Proteomes" id="UP000189800"/>
    </source>
</evidence>
<dbReference type="AlphaFoldDB" id="A0A1T0CD54"/>
<feature type="compositionally biased region" description="Low complexity" evidence="1">
    <location>
        <begin position="157"/>
        <end position="168"/>
    </location>
</feature>
<feature type="compositionally biased region" description="Polar residues" evidence="1">
    <location>
        <begin position="416"/>
        <end position="431"/>
    </location>
</feature>
<reference evidence="2 3" key="1">
    <citation type="submission" date="2017-02" db="EMBL/GenBank/DDBJ databases">
        <title>Draft genome sequence of Moraxella pluranimalium CCUG 54913T type strain.</title>
        <authorList>
            <person name="Salva-Serra F."/>
            <person name="Engstrom-Jakobsson H."/>
            <person name="Thorell K."/>
            <person name="Jaen-Luchoro D."/>
            <person name="Gonzales-Siles L."/>
            <person name="Karlsson R."/>
            <person name="Yazdan S."/>
            <person name="Boulund F."/>
            <person name="Johnning A."/>
            <person name="Engstrand L."/>
            <person name="Kristiansson E."/>
            <person name="Moore E."/>
        </authorList>
    </citation>
    <scope>NUCLEOTIDE SEQUENCE [LARGE SCALE GENOMIC DNA]</scope>
    <source>
        <strain evidence="2 3">CCUG 54913</strain>
    </source>
</reference>
<sequence>MQMYQETGEPVHIARKKDSQEWDVYAGNVDKPTQKRTGALNINDAPSSIQLVNSIQNEAKAIAQVHRAYTTALGLPDVTTQIDLSGLQDFEQPVQPSLNNMDAGMNPTRGTPAPVNVERSAPVDINMVNAMATDAMRKNRNLPDPMDFEPVTPPTPSVSVNTDTTTSTGLVRGHFNSVTDFNTAREQGQINPNAVWVGRGATGKQQISLSNFLQSGNTKKDTDSENIRTDVNNLMETIEINGEPVTRIKAGVLGSPINIQDVNKVPKLPQQDRYLVVHDGTAEGKLSAHVESANRYMDMLRVSVANNSNMAKALATMAMNPDTEFYSDPMNMSHDFTESKILEQVLPAIRNTLGDKNPDEAKGKWLQDAVGHALTGMGTMMADGQFHSEISREVPNGVKDYVGKVTKYPTVVQSSESLQQWQPTSLASNQEQEVEVQTAPELLTGDNTPPVVTPAAPEVTPATAPTPVEQEASVPTEVPTQVPEAIQDNTEVTAKPVTRNSKVATKTKNNTKQAVATGLNKEAVQTAKAPKQVIETEQEVDTVPTEYSKDTPIPKARVNQVVSVQELVSEMGNYKPQTEQPTKIPAELQVKREEARGVIEAVAQFNPHLKVQIQDKDSYADESTKTDSNTIYVDESNPEVLQETAKQLVSKSVAHIADEIDQLTAEDMASFKETEDKLTSGELVHEKGTKDAHDHERKRKVMSLRQDLSEIAKTVNMSVGQMLRDKPKIKEQYPDVIARLALATSSHANLINMGIFDEDTKAILKQIKMKRKNTWTTAYENLVDVISRFFGKEPKQHTAYSRLIDALGDASAINAGDYTAAFKQSNTAKIRAFRDTDKDTPMTEVKKLLFPVKGNTTEVRHALQAHFKQEPSLKRPLSSIPDFVMNLSQDVNAATSALGFERNATEAQEKQVMDFVAFTQLFTSYLEQAIKVKKNKDYLYQSKANYFIEEDENGNVSIESNVASALAYAAYDYMMTKGNHQRNTDKEIFGLLGIHDEDVQDALYLPKEVREAYQYCTGTIF</sequence>
<proteinExistence type="predicted"/>
<protein>
    <submittedName>
        <fullName evidence="2">Uncharacterized protein</fullName>
    </submittedName>
</protein>
<gene>
    <name evidence="2" type="ORF">B0680_10520</name>
</gene>
<dbReference type="Proteomes" id="UP000189800">
    <property type="component" value="Unassembled WGS sequence"/>
</dbReference>